<dbReference type="OrthoDB" id="9809348at2"/>
<organism evidence="14 17">
    <name type="scientific">Lachnotalea glycerini</name>
    <dbReference type="NCBI Taxonomy" id="1763509"/>
    <lineage>
        <taxon>Bacteria</taxon>
        <taxon>Bacillati</taxon>
        <taxon>Bacillota</taxon>
        <taxon>Clostridia</taxon>
        <taxon>Lachnospirales</taxon>
        <taxon>Lachnospiraceae</taxon>
        <taxon>Lachnotalea</taxon>
    </lineage>
</organism>
<evidence type="ECO:0000313" key="14">
    <source>
        <dbReference type="EMBL" id="PXV93803.1"/>
    </source>
</evidence>
<feature type="domain" description="HAMP" evidence="13">
    <location>
        <begin position="320"/>
        <end position="372"/>
    </location>
</feature>
<evidence type="ECO:0000256" key="8">
    <source>
        <dbReference type="ARBA" id="ARBA00022840"/>
    </source>
</evidence>
<keyword evidence="11 12" id="KW-0472">Membrane</keyword>
<dbReference type="Gene3D" id="6.10.340.10">
    <property type="match status" value="1"/>
</dbReference>
<dbReference type="InterPro" id="IPR050640">
    <property type="entry name" value="Bact_2-comp_sensor_kinase"/>
</dbReference>
<dbReference type="EMBL" id="QICS01000002">
    <property type="protein sequence ID" value="PXV93803.1"/>
    <property type="molecule type" value="Genomic_DNA"/>
</dbReference>
<evidence type="ECO:0000256" key="4">
    <source>
        <dbReference type="ARBA" id="ARBA00022679"/>
    </source>
</evidence>
<dbReference type="Proteomes" id="UP000247523">
    <property type="component" value="Unassembled WGS sequence"/>
</dbReference>
<evidence type="ECO:0000313" key="15">
    <source>
        <dbReference type="EMBL" id="RDY32686.1"/>
    </source>
</evidence>
<dbReference type="SMART" id="SM00304">
    <property type="entry name" value="HAMP"/>
    <property type="match status" value="1"/>
</dbReference>
<dbReference type="InterPro" id="IPR003594">
    <property type="entry name" value="HATPase_dom"/>
</dbReference>
<evidence type="ECO:0000256" key="7">
    <source>
        <dbReference type="ARBA" id="ARBA00022777"/>
    </source>
</evidence>
<dbReference type="SUPFAM" id="SSF55874">
    <property type="entry name" value="ATPase domain of HSP90 chaperone/DNA topoisomerase II/histidine kinase"/>
    <property type="match status" value="1"/>
</dbReference>
<evidence type="ECO:0000256" key="12">
    <source>
        <dbReference type="SAM" id="Phobius"/>
    </source>
</evidence>
<evidence type="ECO:0000256" key="5">
    <source>
        <dbReference type="ARBA" id="ARBA00022692"/>
    </source>
</evidence>
<evidence type="ECO:0000256" key="9">
    <source>
        <dbReference type="ARBA" id="ARBA00022989"/>
    </source>
</evidence>
<gene>
    <name evidence="14" type="ORF">C8E03_102578</name>
    <name evidence="15" type="ORF">CG710_004480</name>
</gene>
<sequence length="597" mass="69184">MKMRTKILLFCLGSTLCALIIQTILFKDASSKLIYNQAKEESNHSLQYMQNEIYTFIKSMESRLINIYSEEEFEQSLKSKMSINDLRQDNHRLAYDFVTKNFETSKGVVALYIYNINNEIISTYRRAVTPKHNYPTDIYEDIEQYNSQKVLDYISSDDTTMLISSYYNRYRETDMIRFVLKIYDNTNLNSKIGYIVCDVDSKVLKNIMVKYCDQKEMFMWLQPMGDRQILSVGTLEDFDQNYYESNIEQIQAGEMKDKTDLVEGQHVLFLVEQDKYNLSAYSMMPQDLLKQNQKVLTQNLIVIGFTMSILITLSSILFSGGLTKRLELLTQTIAKIKLGNTHQRVEDSKNDEIGKLGHDFNEMLDKIEYFIGHEYETKLLLNKAEYKTLQSQINPHFLYNTLDTMSSIASIQNCAVVSNLCQSLSNIFRYSLDMKHSYSTVAKEFIHLKNYIYVMNVRMVDEVEYRFDISDEVLQDSIPRISIQPLVENALNHGLRNKRGIKKIEVNALELDGKLQITVKDNGVGMDAEEMNAKLAKNSKDAVESGSSIGLYNINARMKMLYGEEYGLHIESDIHHGTSVYLTIPRVKVEEVETWQK</sequence>
<keyword evidence="9 12" id="KW-1133">Transmembrane helix</keyword>
<dbReference type="InterPro" id="IPR036890">
    <property type="entry name" value="HATPase_C_sf"/>
</dbReference>
<proteinExistence type="predicted"/>
<name>A0A255I605_9FIRM</name>
<comment type="subcellular location">
    <subcellularLocation>
        <location evidence="1">Cell membrane</location>
        <topology evidence="1">Multi-pass membrane protein</topology>
    </subcellularLocation>
</comment>
<evidence type="ECO:0000256" key="2">
    <source>
        <dbReference type="ARBA" id="ARBA00022475"/>
    </source>
</evidence>
<dbReference type="Pfam" id="PF00672">
    <property type="entry name" value="HAMP"/>
    <property type="match status" value="1"/>
</dbReference>
<comment type="caution">
    <text evidence="14">The sequence shown here is derived from an EMBL/GenBank/DDBJ whole genome shotgun (WGS) entry which is preliminary data.</text>
</comment>
<keyword evidence="8" id="KW-0067">ATP-binding</keyword>
<reference evidence="15" key="3">
    <citation type="submission" date="2018-07" db="EMBL/GenBank/DDBJ databases">
        <authorList>
            <person name="Quirk P.G."/>
            <person name="Krulwich T.A."/>
        </authorList>
    </citation>
    <scope>NUCLEOTIDE SEQUENCE</scope>
    <source>
        <strain evidence="15">CCRI-19302</strain>
    </source>
</reference>
<protein>
    <submittedName>
        <fullName evidence="14">Histidine kinase/DNA gyrase B/HSP90-like ATPase</fullName>
    </submittedName>
    <submittedName>
        <fullName evidence="15">Sensor histidine kinase</fullName>
    </submittedName>
</protein>
<dbReference type="Gene3D" id="3.30.565.10">
    <property type="entry name" value="Histidine kinase-like ATPase, C-terminal domain"/>
    <property type="match status" value="1"/>
</dbReference>
<dbReference type="SUPFAM" id="SSF158472">
    <property type="entry name" value="HAMP domain-like"/>
    <property type="match status" value="1"/>
</dbReference>
<dbReference type="GO" id="GO:0000155">
    <property type="term" value="F:phosphorelay sensor kinase activity"/>
    <property type="evidence" value="ECO:0007669"/>
    <property type="project" value="InterPro"/>
</dbReference>
<evidence type="ECO:0000313" key="16">
    <source>
        <dbReference type="Proteomes" id="UP000216411"/>
    </source>
</evidence>
<dbReference type="Pfam" id="PF06580">
    <property type="entry name" value="His_kinase"/>
    <property type="match status" value="1"/>
</dbReference>
<dbReference type="SMART" id="SM00387">
    <property type="entry name" value="HATPase_c"/>
    <property type="match status" value="1"/>
</dbReference>
<dbReference type="CDD" id="cd06225">
    <property type="entry name" value="HAMP"/>
    <property type="match status" value="1"/>
</dbReference>
<dbReference type="PANTHER" id="PTHR34220">
    <property type="entry name" value="SENSOR HISTIDINE KINASE YPDA"/>
    <property type="match status" value="1"/>
</dbReference>
<keyword evidence="4" id="KW-0808">Transferase</keyword>
<keyword evidence="3" id="KW-0597">Phosphoprotein</keyword>
<evidence type="ECO:0000259" key="13">
    <source>
        <dbReference type="PROSITE" id="PS50885"/>
    </source>
</evidence>
<dbReference type="PROSITE" id="PS50885">
    <property type="entry name" value="HAMP"/>
    <property type="match status" value="1"/>
</dbReference>
<dbReference type="InterPro" id="IPR003660">
    <property type="entry name" value="HAMP_dom"/>
</dbReference>
<keyword evidence="16" id="KW-1185">Reference proteome</keyword>
<dbReference type="AlphaFoldDB" id="A0A255I605"/>
<dbReference type="InterPro" id="IPR010559">
    <property type="entry name" value="Sig_transdc_His_kin_internal"/>
</dbReference>
<evidence type="ECO:0000256" key="11">
    <source>
        <dbReference type="ARBA" id="ARBA00023136"/>
    </source>
</evidence>
<dbReference type="GO" id="GO:0005524">
    <property type="term" value="F:ATP binding"/>
    <property type="evidence" value="ECO:0007669"/>
    <property type="project" value="UniProtKB-KW"/>
</dbReference>
<feature type="transmembrane region" description="Helical" evidence="12">
    <location>
        <begin position="300"/>
        <end position="322"/>
    </location>
</feature>
<dbReference type="PANTHER" id="PTHR34220:SF11">
    <property type="entry name" value="SENSOR PROTEIN KINASE HPTS"/>
    <property type="match status" value="1"/>
</dbReference>
<keyword evidence="7 14" id="KW-0418">Kinase</keyword>
<keyword evidence="2" id="KW-1003">Cell membrane</keyword>
<evidence type="ECO:0000313" key="17">
    <source>
        <dbReference type="Proteomes" id="UP000247523"/>
    </source>
</evidence>
<accession>A0A255I605</accession>
<reference evidence="14 17" key="2">
    <citation type="submission" date="2018-05" db="EMBL/GenBank/DDBJ databases">
        <title>Genomic Encyclopedia of Type Strains, Phase IV (KMG-IV): sequencing the most valuable type-strain genomes for metagenomic binning, comparative biology and taxonomic classification.</title>
        <authorList>
            <person name="Goeker M."/>
        </authorList>
    </citation>
    <scope>NUCLEOTIDE SEQUENCE [LARGE SCALE GENOMIC DNA]</scope>
    <source>
        <strain evidence="14 17">DSM 28816</strain>
    </source>
</reference>
<evidence type="ECO:0000256" key="10">
    <source>
        <dbReference type="ARBA" id="ARBA00023012"/>
    </source>
</evidence>
<dbReference type="GO" id="GO:0005886">
    <property type="term" value="C:plasma membrane"/>
    <property type="evidence" value="ECO:0007669"/>
    <property type="project" value="UniProtKB-SubCell"/>
</dbReference>
<evidence type="ECO:0000256" key="3">
    <source>
        <dbReference type="ARBA" id="ARBA00022553"/>
    </source>
</evidence>
<keyword evidence="5 12" id="KW-0812">Transmembrane</keyword>
<dbReference type="EMBL" id="NOKA02000003">
    <property type="protein sequence ID" value="RDY32686.1"/>
    <property type="molecule type" value="Genomic_DNA"/>
</dbReference>
<dbReference type="Pfam" id="PF02518">
    <property type="entry name" value="HATPase_c"/>
    <property type="match status" value="1"/>
</dbReference>
<evidence type="ECO:0000256" key="6">
    <source>
        <dbReference type="ARBA" id="ARBA00022741"/>
    </source>
</evidence>
<dbReference type="Proteomes" id="UP000216411">
    <property type="component" value="Unassembled WGS sequence"/>
</dbReference>
<keyword evidence="6" id="KW-0547">Nucleotide-binding</keyword>
<evidence type="ECO:0000256" key="1">
    <source>
        <dbReference type="ARBA" id="ARBA00004651"/>
    </source>
</evidence>
<reference evidence="15 16" key="1">
    <citation type="journal article" date="2017" name="Genome Announc.">
        <title>Draft Genome Sequence of a Sporulating and Motile Strain of Lachnotalea glycerini Isolated from Water in Quebec City, Canada.</title>
        <authorList>
            <person name="Maheux A.F."/>
            <person name="Boudreau D.K."/>
            <person name="Berube E."/>
            <person name="Boissinot M."/>
            <person name="Raymond F."/>
            <person name="Brodeur S."/>
            <person name="Corbeil J."/>
            <person name="Isabel S."/>
            <person name="Omar R.F."/>
            <person name="Bergeron M.G."/>
        </authorList>
    </citation>
    <scope>NUCLEOTIDE SEQUENCE [LARGE SCALE GENOMIC DNA]</scope>
    <source>
        <strain evidence="15 16">CCRI-19302</strain>
    </source>
</reference>
<keyword evidence="10" id="KW-0902">Two-component regulatory system</keyword>